<proteinExistence type="predicted"/>
<evidence type="ECO:0000256" key="1">
    <source>
        <dbReference type="SAM" id="MobiDB-lite"/>
    </source>
</evidence>
<feature type="compositionally biased region" description="Polar residues" evidence="1">
    <location>
        <begin position="433"/>
        <end position="446"/>
    </location>
</feature>
<accession>A0A061R860</accession>
<organism evidence="2">
    <name type="scientific">Tetraselmis sp. GSL018</name>
    <dbReference type="NCBI Taxonomy" id="582737"/>
    <lineage>
        <taxon>Eukaryota</taxon>
        <taxon>Viridiplantae</taxon>
        <taxon>Chlorophyta</taxon>
        <taxon>core chlorophytes</taxon>
        <taxon>Chlorodendrophyceae</taxon>
        <taxon>Chlorodendrales</taxon>
        <taxon>Chlorodendraceae</taxon>
        <taxon>Tetraselmis</taxon>
    </lineage>
</organism>
<protein>
    <submittedName>
        <fullName evidence="2">Uncharacterized protein</fullName>
    </submittedName>
</protein>
<feature type="region of interest" description="Disordered" evidence="1">
    <location>
        <begin position="405"/>
        <end position="622"/>
    </location>
</feature>
<feature type="non-terminal residue" evidence="2">
    <location>
        <position position="622"/>
    </location>
</feature>
<gene>
    <name evidence="2" type="ORF">TSPGSL018_7196</name>
</gene>
<evidence type="ECO:0000313" key="2">
    <source>
        <dbReference type="EMBL" id="JAC69102.1"/>
    </source>
</evidence>
<reference evidence="2" key="1">
    <citation type="submission" date="2014-05" db="EMBL/GenBank/DDBJ databases">
        <title>The transcriptome of the halophilic microalga Tetraselmis sp. GSL018 isolated from the Great Salt Lake, Utah.</title>
        <authorList>
            <person name="Jinkerson R.E."/>
            <person name="D'Adamo S."/>
            <person name="Posewitz M.C."/>
        </authorList>
    </citation>
    <scope>NUCLEOTIDE SEQUENCE</scope>
    <source>
        <strain evidence="2">GSL018</strain>
    </source>
</reference>
<feature type="compositionally biased region" description="Pro residues" evidence="1">
    <location>
        <begin position="499"/>
        <end position="508"/>
    </location>
</feature>
<feature type="compositionally biased region" description="Pro residues" evidence="1">
    <location>
        <begin position="520"/>
        <end position="534"/>
    </location>
</feature>
<feature type="compositionally biased region" description="Low complexity" evidence="1">
    <location>
        <begin position="447"/>
        <end position="467"/>
    </location>
</feature>
<dbReference type="AlphaFoldDB" id="A0A061R860"/>
<feature type="compositionally biased region" description="Low complexity" evidence="1">
    <location>
        <begin position="542"/>
        <end position="551"/>
    </location>
</feature>
<feature type="compositionally biased region" description="Pro residues" evidence="1">
    <location>
        <begin position="568"/>
        <end position="582"/>
    </location>
</feature>
<feature type="compositionally biased region" description="Low complexity" evidence="1">
    <location>
        <begin position="590"/>
        <end position="599"/>
    </location>
</feature>
<sequence>MAASASQNCPVLKRVQTILQAITLELQAISRFADFALILLFHFQLPGKFCAKEVCRTGAIELCQLVVFPELQKIQFFPRGVFTLENFEGSCSKECLEHVNTRCHGEPDFRRDVLRACRAFQCWNLTRISCGIETDSKKVFQEKACTKQCAEILASASCDGVDELFPEFSSYRDRLGPKSPMCLTLKCDSEHVSRSCRNYDRKELSLPFASLCDSLCYESLFRPACLEAPIRVVNFRGAYLGSWRELAYNEHMLGPRSRFCATLTVVRFTAALNEYEFSDLEISQGIAEVEIKLKEAIEEALLLLRVTSRPRVAVGNLRPDSILADATVVFVNDPEASELLQNVLKMNPGVLFGTFGDIQVDHSSIVIASFPSSTWDFGFQDWGGIGSFPHGSTSTPSTKQWDNLDDFSGTPRAKELLNNQSDSGEAPAALPTQVPSPTPGSASGSDSTEALATPPTTLPSARSSSSSDVTEAPENLSPRLPTTPPRSASGSDVTEAPSTPLPKSPTTPPRTSSGSNGAEAPPPSPSTLPAPPPRSSSGSDGAEASTAAPSTLPTPPPRTSSGSDGAEAPPPSPSTLPAPPPRSSSGSDGAEASTAAPSTLPTPPPRTSSGSDGAEAPPPSPS</sequence>
<dbReference type="EMBL" id="GBEZ01017219">
    <property type="protein sequence ID" value="JAC69102.1"/>
    <property type="molecule type" value="Transcribed_RNA"/>
</dbReference>
<name>A0A061R860_9CHLO</name>